<keyword evidence="6" id="KW-0472">Membrane</keyword>
<dbReference type="InterPro" id="IPR006179">
    <property type="entry name" value="5_nucleotidase/apyrase"/>
</dbReference>
<proteinExistence type="inferred from homology"/>
<evidence type="ECO:0000256" key="3">
    <source>
        <dbReference type="ARBA" id="ARBA00022729"/>
    </source>
</evidence>
<dbReference type="InterPro" id="IPR029052">
    <property type="entry name" value="Metallo-depent_PP-like"/>
</dbReference>
<keyword evidence="3" id="KW-0732">Signal</keyword>
<keyword evidence="4" id="KW-0572">Peptidoglycan-anchor</keyword>
<dbReference type="SMART" id="SM00854">
    <property type="entry name" value="PGA_cap"/>
    <property type="match status" value="1"/>
</dbReference>
<dbReference type="PRINTS" id="PR01607">
    <property type="entry name" value="APYRASEFAMLY"/>
</dbReference>
<evidence type="ECO:0000256" key="5">
    <source>
        <dbReference type="RuleBase" id="RU362119"/>
    </source>
</evidence>
<evidence type="ECO:0000256" key="6">
    <source>
        <dbReference type="SAM" id="Phobius"/>
    </source>
</evidence>
<keyword evidence="6" id="KW-1133">Transmembrane helix</keyword>
<dbReference type="NCBIfam" id="TIGR01167">
    <property type="entry name" value="LPXTG_anchor"/>
    <property type="match status" value="1"/>
</dbReference>
<organism evidence="8 9">
    <name type="scientific">Clostridium faecium</name>
    <dbReference type="NCBI Taxonomy" id="2762223"/>
    <lineage>
        <taxon>Bacteria</taxon>
        <taxon>Bacillati</taxon>
        <taxon>Bacillota</taxon>
        <taxon>Clostridia</taxon>
        <taxon>Eubacteriales</taxon>
        <taxon>Clostridiaceae</taxon>
        <taxon>Clostridium</taxon>
    </lineage>
</organism>
<dbReference type="Gene3D" id="3.90.780.10">
    <property type="entry name" value="5'-Nucleotidase, C-terminal domain"/>
    <property type="match status" value="1"/>
</dbReference>
<dbReference type="SUPFAM" id="SSF55816">
    <property type="entry name" value="5'-nucleotidase (syn. UDP-sugar hydrolase), C-terminal domain"/>
    <property type="match status" value="1"/>
</dbReference>
<keyword evidence="1" id="KW-0134">Cell wall</keyword>
<dbReference type="Proteomes" id="UP000627166">
    <property type="component" value="Unassembled WGS sequence"/>
</dbReference>
<evidence type="ECO:0000313" key="8">
    <source>
        <dbReference type="EMBL" id="MBD8048743.1"/>
    </source>
</evidence>
<keyword evidence="6" id="KW-0812">Transmembrane</keyword>
<dbReference type="EMBL" id="JACSQB010000167">
    <property type="protein sequence ID" value="MBD8048743.1"/>
    <property type="molecule type" value="Genomic_DNA"/>
</dbReference>
<feature type="domain" description="Capsule synthesis protein CapA" evidence="7">
    <location>
        <begin position="87"/>
        <end position="275"/>
    </location>
</feature>
<dbReference type="RefSeq" id="WP_191741683.1">
    <property type="nucleotide sequence ID" value="NZ_JACSQB010000167.1"/>
</dbReference>
<evidence type="ECO:0000256" key="2">
    <source>
        <dbReference type="ARBA" id="ARBA00022525"/>
    </source>
</evidence>
<dbReference type="Gene3D" id="3.60.21.10">
    <property type="match status" value="1"/>
</dbReference>
<dbReference type="Pfam" id="PF00746">
    <property type="entry name" value="Gram_pos_anchor"/>
    <property type="match status" value="1"/>
</dbReference>
<protein>
    <submittedName>
        <fullName evidence="8">5'-nucleotidase C-terminal domain-containing protein</fullName>
    </submittedName>
</protein>
<dbReference type="InterPro" id="IPR019079">
    <property type="entry name" value="Capsule_synth_CapA"/>
</dbReference>
<keyword evidence="5" id="KW-0547">Nucleotide-binding</keyword>
<dbReference type="SUPFAM" id="SSF56300">
    <property type="entry name" value="Metallo-dependent phosphatases"/>
    <property type="match status" value="1"/>
</dbReference>
<keyword evidence="9" id="KW-1185">Reference proteome</keyword>
<evidence type="ECO:0000259" key="7">
    <source>
        <dbReference type="SMART" id="SM00854"/>
    </source>
</evidence>
<accession>A0ABR8YXM6</accession>
<gene>
    <name evidence="8" type="ORF">H9637_17190</name>
</gene>
<evidence type="ECO:0000256" key="1">
    <source>
        <dbReference type="ARBA" id="ARBA00022512"/>
    </source>
</evidence>
<dbReference type="PROSITE" id="PS00786">
    <property type="entry name" value="5_NUCLEOTIDASE_2"/>
    <property type="match status" value="1"/>
</dbReference>
<comment type="caution">
    <text evidence="8">The sequence shown here is derived from an EMBL/GenBank/DDBJ whole genome shotgun (WGS) entry which is preliminary data.</text>
</comment>
<keyword evidence="2" id="KW-0964">Secreted</keyword>
<dbReference type="InterPro" id="IPR006146">
    <property type="entry name" value="5'-Nucleotdase_CS"/>
</dbReference>
<sequence>MFKFSKMKKNISLLVVITMVITLFSFQSTKEVFANEEVKEIQIIGTSDLHGRFVPYEYAMNEPNTKGSLTQISTLIKELREKNPNTMVVDAGDTVQDNSAYLFLKDDIHPMILAMNEIGYDTWTLGNHEFNYGVPTLEKIMSQLKDTTILCGNVYKPNGEPLGKAYEIVEVNGVKIANIGMVSPHITKWDGPNLEGYKVTNPVEETKKAVKEIKDNKKADIIIATVHMGKDTEYGLGDSASEIAKECPEIAAIICGHAHSAIKGEVVNGVVITEPGKQGEFVSKIDIKLTKNSDGKYIIKNKSTDVKSDLIQVKNYKEDESLKAKLAPQHEKALKDANVIIGELKGGDLVPANEVKGITEAQLRDTPLLDLILEVQMFYGKKNVPDGARYVSAAAIFDSKANAKEGKIKKADTSKIYKYDNTLMTLKINGKQLKKYMEWSASYYNTFKEGDLTISFNENIRMYNYDMFGGIKYEINISKPEGSRIENLTYNDGTAVKDQDIIYLTVNNYRANTTLLNSESGLFKGENVEVVYDSANEQLSAVRDFIREYIVNEKNGVITPTVDNNWKLTGYNFDKAKRAAAVKLINEGKVTVPTSEDGRTPNVRSITWDDIKDLVTELPDDNEVEVVNPDNSQGTNNNNIDDNFNIEENEEKLPQTGSEFGNKDFIAVGSLTSLLGIAMFVFNKKKKDEEAA</sequence>
<comment type="similarity">
    <text evidence="5">Belongs to the 5'-nucleotidase family.</text>
</comment>
<dbReference type="Pfam" id="PF02872">
    <property type="entry name" value="5_nucleotid_C"/>
    <property type="match status" value="1"/>
</dbReference>
<dbReference type="PANTHER" id="PTHR11575">
    <property type="entry name" value="5'-NUCLEOTIDASE-RELATED"/>
    <property type="match status" value="1"/>
</dbReference>
<dbReference type="InterPro" id="IPR019931">
    <property type="entry name" value="LPXTG_anchor"/>
</dbReference>
<keyword evidence="5" id="KW-0378">Hydrolase</keyword>
<name>A0ABR8YXM6_9CLOT</name>
<dbReference type="InterPro" id="IPR004843">
    <property type="entry name" value="Calcineurin-like_PHP"/>
</dbReference>
<dbReference type="InterPro" id="IPR036907">
    <property type="entry name" value="5'-Nucleotdase_C_sf"/>
</dbReference>
<dbReference type="InterPro" id="IPR008334">
    <property type="entry name" value="5'-Nucleotdase_C"/>
</dbReference>
<dbReference type="Pfam" id="PF00149">
    <property type="entry name" value="Metallophos"/>
    <property type="match status" value="1"/>
</dbReference>
<dbReference type="PANTHER" id="PTHR11575:SF6">
    <property type="entry name" value="2',3'-CYCLIC-NUCLEOTIDE 2'-PHOSPHODIESTERASE_3'-NUCLEOTIDASE"/>
    <property type="match status" value="1"/>
</dbReference>
<reference evidence="8 9" key="1">
    <citation type="submission" date="2020-08" db="EMBL/GenBank/DDBJ databases">
        <title>A Genomic Blueprint of the Chicken Gut Microbiome.</title>
        <authorList>
            <person name="Gilroy R."/>
            <person name="Ravi A."/>
            <person name="Getino M."/>
            <person name="Pursley I."/>
            <person name="Horton D.L."/>
            <person name="Alikhan N.-F."/>
            <person name="Baker D."/>
            <person name="Gharbi K."/>
            <person name="Hall N."/>
            <person name="Watson M."/>
            <person name="Adriaenssens E.M."/>
            <person name="Foster-Nyarko E."/>
            <person name="Jarju S."/>
            <person name="Secka A."/>
            <person name="Antonio M."/>
            <person name="Oren A."/>
            <person name="Chaudhuri R."/>
            <person name="La Ragione R.M."/>
            <person name="Hildebrand F."/>
            <person name="Pallen M.J."/>
        </authorList>
    </citation>
    <scope>NUCLEOTIDE SEQUENCE [LARGE SCALE GENOMIC DNA]</scope>
    <source>
        <strain evidence="8 9">N37</strain>
    </source>
</reference>
<feature type="transmembrane region" description="Helical" evidence="6">
    <location>
        <begin position="665"/>
        <end position="682"/>
    </location>
</feature>
<evidence type="ECO:0000313" key="9">
    <source>
        <dbReference type="Proteomes" id="UP000627166"/>
    </source>
</evidence>
<evidence type="ECO:0000256" key="4">
    <source>
        <dbReference type="ARBA" id="ARBA00023088"/>
    </source>
</evidence>